<dbReference type="HOGENOM" id="CLU_2586744_0_0_4"/>
<dbReference type="RefSeq" id="WP_156117691.1">
    <property type="nucleotide sequence ID" value="NZ_CP009963.1"/>
</dbReference>
<dbReference type="EMBL" id="CP009963">
    <property type="protein sequence ID" value="AIY44207.1"/>
    <property type="molecule type" value="Genomic_DNA"/>
</dbReference>
<dbReference type="AlphaFoldDB" id="A0A0A1FMM9"/>
<organism evidence="1 2">
    <name type="scientific">Collimonas arenae</name>
    <dbReference type="NCBI Taxonomy" id="279058"/>
    <lineage>
        <taxon>Bacteria</taxon>
        <taxon>Pseudomonadati</taxon>
        <taxon>Pseudomonadota</taxon>
        <taxon>Betaproteobacteria</taxon>
        <taxon>Burkholderiales</taxon>
        <taxon>Oxalobacteraceae</taxon>
        <taxon>Collimonas</taxon>
    </lineage>
</organism>
<accession>A0A0A1FMM9</accession>
<evidence type="ECO:0000313" key="1">
    <source>
        <dbReference type="EMBL" id="AIY44207.1"/>
    </source>
</evidence>
<dbReference type="KEGG" id="care:LT85_p028"/>
<evidence type="ECO:0000313" key="2">
    <source>
        <dbReference type="Proteomes" id="UP000030302"/>
    </source>
</evidence>
<protein>
    <submittedName>
        <fullName evidence="1">Uncharacterized protein</fullName>
    </submittedName>
</protein>
<geneLocation type="plasmid" evidence="1 2">
    <name>unnamed</name>
</geneLocation>
<keyword evidence="2" id="KW-1185">Reference proteome</keyword>
<proteinExistence type="predicted"/>
<reference evidence="2" key="1">
    <citation type="journal article" date="2014" name="Soil Biol. Biochem.">
        <title>Structure and function of bacterial communities in ageing soils: Insights from the Mendocino ecological staircase.</title>
        <authorList>
            <person name="Uroz S."/>
            <person name="Tech J.J."/>
            <person name="Sawaya N.A."/>
            <person name="Frey-Klett P."/>
            <person name="Leveau J.H.J."/>
        </authorList>
    </citation>
    <scope>NUCLEOTIDE SEQUENCE [LARGE SCALE GENOMIC DNA]</scope>
    <source>
        <strain evidence="2">Cal35</strain>
        <plasmid evidence="2">unnamed</plasmid>
    </source>
</reference>
<gene>
    <name evidence="1" type="ORF">LT85_p028</name>
</gene>
<dbReference type="Proteomes" id="UP000030302">
    <property type="component" value="Plasmid unnamed"/>
</dbReference>
<keyword evidence="1" id="KW-0614">Plasmid</keyword>
<name>A0A0A1FMM9_9BURK</name>
<sequence length="89" mass="10201">MSEELTFSCPHCQHQFNDELELLAANELHAIQCENCDTPFTFLLKECLACSEETVFVWAEPPSEILISRLQCHACETPFQPDEEIENGR</sequence>